<name>M5TXW0_9BACT</name>
<gene>
    <name evidence="1" type="ORF">RSSM_04526</name>
</gene>
<proteinExistence type="predicted"/>
<organism evidence="1 2">
    <name type="scientific">Rhodopirellula sallentina SM41</name>
    <dbReference type="NCBI Taxonomy" id="1263870"/>
    <lineage>
        <taxon>Bacteria</taxon>
        <taxon>Pseudomonadati</taxon>
        <taxon>Planctomycetota</taxon>
        <taxon>Planctomycetia</taxon>
        <taxon>Pirellulales</taxon>
        <taxon>Pirellulaceae</taxon>
        <taxon>Rhodopirellula</taxon>
    </lineage>
</organism>
<comment type="caution">
    <text evidence="1">The sequence shown here is derived from an EMBL/GenBank/DDBJ whole genome shotgun (WGS) entry which is preliminary data.</text>
</comment>
<accession>M5TXW0</accession>
<sequence length="253" mass="28838">MDGDATRVALRGMRRCGTGIAAGHVCERWVGINSIMGIGPRIHRDIGPIPIPNGLIKSIYLQSTDFFTEPHPTACDTRRRLRLERLNPANIAHTSPPEQPHIDAGPTIQRRWTNREIHRRNLSLPQSTVAYWQKLDALSRKNARLVRPIQFGNDPGELQQRTRSFAKVRLTHPFRPFGGERFSALNLRIEHRRRVWNPANSIFQPDNQSRSPFGTFRYNTADAFKGSPTPDRRASNQTAWLDLQSFTASPKFC</sequence>
<evidence type="ECO:0000313" key="2">
    <source>
        <dbReference type="Proteomes" id="UP000011885"/>
    </source>
</evidence>
<dbReference type="PATRIC" id="fig|1263870.3.peg.4791"/>
<dbReference type="AlphaFoldDB" id="M5TXW0"/>
<reference evidence="1 2" key="1">
    <citation type="journal article" date="2013" name="Mar. Genomics">
        <title>Expression of sulfatases in Rhodopirellula baltica and the diversity of sulfatases in the genus Rhodopirellula.</title>
        <authorList>
            <person name="Wegner C.E."/>
            <person name="Richter-Heitmann T."/>
            <person name="Klindworth A."/>
            <person name="Klockow C."/>
            <person name="Richter M."/>
            <person name="Achstetter T."/>
            <person name="Glockner F.O."/>
            <person name="Harder J."/>
        </authorList>
    </citation>
    <scope>NUCLEOTIDE SEQUENCE [LARGE SCALE GENOMIC DNA]</scope>
    <source>
        <strain evidence="1 2">SM41</strain>
    </source>
</reference>
<dbReference type="EMBL" id="ANOH01000308">
    <property type="protein sequence ID" value="EMI54025.1"/>
    <property type="molecule type" value="Genomic_DNA"/>
</dbReference>
<protein>
    <submittedName>
        <fullName evidence="1">Uncharacterized protein</fullName>
    </submittedName>
</protein>
<dbReference type="Proteomes" id="UP000011885">
    <property type="component" value="Unassembled WGS sequence"/>
</dbReference>
<evidence type="ECO:0000313" key="1">
    <source>
        <dbReference type="EMBL" id="EMI54025.1"/>
    </source>
</evidence>
<keyword evidence="2" id="KW-1185">Reference proteome</keyword>